<dbReference type="SUPFAM" id="SSF47240">
    <property type="entry name" value="Ferritin-like"/>
    <property type="match status" value="1"/>
</dbReference>
<protein>
    <submittedName>
        <fullName evidence="1">Diiron oxygenase</fullName>
    </submittedName>
</protein>
<dbReference type="Gene3D" id="1.10.620.20">
    <property type="entry name" value="Ribonucleotide Reductase, subunit A"/>
    <property type="match status" value="1"/>
</dbReference>
<dbReference type="RefSeq" id="WP_369192321.1">
    <property type="nucleotide sequence ID" value="NZ_CP163431.1"/>
</dbReference>
<dbReference type="AlphaFoldDB" id="A0AB39MP26"/>
<dbReference type="Pfam" id="PF11583">
    <property type="entry name" value="AurF"/>
    <property type="match status" value="1"/>
</dbReference>
<accession>A0AB39MP26</accession>
<sequence>MADHRSRFEHWDAAAWVRSKPRRTGVFVPGVHYFSPDLCPALRHPAVPPYSRERLLIHHLYLYLEFTVRLETGPVNEVCLLLRSPDFLPWLDSRMKDDALRIYTDEAGHAEMSHTLLASVRDRTGVRPVPHEPHFLRELAALCSETDLDPSLVKLFFVIVSETLITASLNRLPGDSRVQEQVRGLAIDHAADEGRHYAYFRELFEHLWPRLDPLVRQRIGVLLPRMMSAFLGTDEPALAAVLADCDVAEPASVAADVASARETLAFIREGARPTLRMFRRVGMFDDAVIADAFKELQ</sequence>
<reference evidence="1" key="1">
    <citation type="submission" date="2024-07" db="EMBL/GenBank/DDBJ databases">
        <authorList>
            <person name="Yu S.T."/>
        </authorList>
    </citation>
    <scope>NUCLEOTIDE SEQUENCE</scope>
    <source>
        <strain evidence="1">R08</strain>
    </source>
</reference>
<dbReference type="EMBL" id="CP163431">
    <property type="protein sequence ID" value="XDQ07550.1"/>
    <property type="molecule type" value="Genomic_DNA"/>
</dbReference>
<dbReference type="InterPro" id="IPR025859">
    <property type="entry name" value="AurF/CmlI"/>
</dbReference>
<gene>
    <name evidence="1" type="ORF">AB5J58_48540</name>
</gene>
<dbReference type="GO" id="GO:0016491">
    <property type="term" value="F:oxidoreductase activity"/>
    <property type="evidence" value="ECO:0007669"/>
    <property type="project" value="InterPro"/>
</dbReference>
<evidence type="ECO:0000313" key="1">
    <source>
        <dbReference type="EMBL" id="XDQ07550.1"/>
    </source>
</evidence>
<dbReference type="InterPro" id="IPR012348">
    <property type="entry name" value="RNR-like"/>
</dbReference>
<name>A0AB39MP26_9ACTN</name>
<organism evidence="1">
    <name type="scientific">Streptomyces sp. R08</name>
    <dbReference type="NCBI Taxonomy" id="3238624"/>
    <lineage>
        <taxon>Bacteria</taxon>
        <taxon>Bacillati</taxon>
        <taxon>Actinomycetota</taxon>
        <taxon>Actinomycetes</taxon>
        <taxon>Kitasatosporales</taxon>
        <taxon>Streptomycetaceae</taxon>
        <taxon>Streptomyces</taxon>
    </lineage>
</organism>
<dbReference type="InterPro" id="IPR009078">
    <property type="entry name" value="Ferritin-like_SF"/>
</dbReference>
<proteinExistence type="predicted"/>